<accession>A0A1I0K7T3</accession>
<dbReference type="GO" id="GO:0006260">
    <property type="term" value="P:DNA replication"/>
    <property type="evidence" value="ECO:0007669"/>
    <property type="project" value="UniProtKB-KW"/>
</dbReference>
<keyword evidence="1" id="KW-0235">DNA replication</keyword>
<dbReference type="SUPFAM" id="SSF46565">
    <property type="entry name" value="Chaperone J-domain"/>
    <property type="match status" value="1"/>
</dbReference>
<gene>
    <name evidence="3" type="ORF">SAMN05216521_10977</name>
</gene>
<keyword evidence="2" id="KW-0175">Coiled coil</keyword>
<organism evidence="3 4">
    <name type="scientific">Enterocloster clostridioformis</name>
    <dbReference type="NCBI Taxonomy" id="1531"/>
    <lineage>
        <taxon>Bacteria</taxon>
        <taxon>Bacillati</taxon>
        <taxon>Bacillota</taxon>
        <taxon>Clostridia</taxon>
        <taxon>Lachnospirales</taxon>
        <taxon>Lachnospiraceae</taxon>
        <taxon>Enterocloster</taxon>
    </lineage>
</organism>
<reference evidence="3 4" key="1">
    <citation type="submission" date="2016-10" db="EMBL/GenBank/DDBJ databases">
        <authorList>
            <person name="Varghese N."/>
            <person name="Submissions S."/>
        </authorList>
    </citation>
    <scope>NUCLEOTIDE SEQUENCE [LARGE SCALE GENOMIC DNA]</scope>
    <source>
        <strain evidence="3 4">NLAE-zl-C196</strain>
    </source>
</reference>
<dbReference type="RefSeq" id="WP_074664443.1">
    <property type="nucleotide sequence ID" value="NZ_FOIO01000097.1"/>
</dbReference>
<proteinExistence type="predicted"/>
<evidence type="ECO:0000313" key="3">
    <source>
        <dbReference type="EMBL" id="SEU19733.1"/>
    </source>
</evidence>
<dbReference type="Gene3D" id="1.10.287.110">
    <property type="entry name" value="DnaJ domain"/>
    <property type="match status" value="1"/>
</dbReference>
<evidence type="ECO:0000256" key="2">
    <source>
        <dbReference type="SAM" id="Coils"/>
    </source>
</evidence>
<dbReference type="InterPro" id="IPR036869">
    <property type="entry name" value="J_dom_sf"/>
</dbReference>
<comment type="caution">
    <text evidence="3">The sequence shown here is derived from an EMBL/GenBank/DDBJ whole genome shotgun (WGS) entry which is preliminary data.</text>
</comment>
<protein>
    <recommendedName>
        <fullName evidence="5">J domain-containing protein</fullName>
    </recommendedName>
</protein>
<name>A0A1I0K7T3_9FIRM</name>
<evidence type="ECO:0000313" key="4">
    <source>
        <dbReference type="Proteomes" id="UP000182121"/>
    </source>
</evidence>
<dbReference type="EMBL" id="FOIO01000097">
    <property type="protein sequence ID" value="SEU19733.1"/>
    <property type="molecule type" value="Genomic_DNA"/>
</dbReference>
<evidence type="ECO:0000256" key="1">
    <source>
        <dbReference type="ARBA" id="ARBA00022705"/>
    </source>
</evidence>
<dbReference type="AlphaFoldDB" id="A0A1I0K7T3"/>
<sequence>MFCVIQEIEVKKVHAGEPREIEVYETTWTTNDKKKSTWGWRYSNEHFDRPVRKAYRISIHESYREAGKVKKKQTVICTIEYYSIVDWGSWIGDYITDSRWKDKVETIGLPENELVDLIYKKFQSIIDRVESEFQQTEEYRAREEHRRILKEHNQRVAEFKEKYDASESQYNDCYDVFGNLRSPDALKKIKADYKAKRDYERRSQEESRGYYERFFNNHGGNSGSSYGNNFSNNHNEDNKAMLKKFYRTLSKTYHPDSNPGMDTSEEMKLLNQLKSEWGL</sequence>
<feature type="coiled-coil region" evidence="2">
    <location>
        <begin position="126"/>
        <end position="169"/>
    </location>
</feature>
<dbReference type="Proteomes" id="UP000182121">
    <property type="component" value="Unassembled WGS sequence"/>
</dbReference>
<evidence type="ECO:0008006" key="5">
    <source>
        <dbReference type="Google" id="ProtNLM"/>
    </source>
</evidence>